<dbReference type="PROSITE" id="PS51257">
    <property type="entry name" value="PROKAR_LIPOPROTEIN"/>
    <property type="match status" value="1"/>
</dbReference>
<gene>
    <name evidence="2" type="ORF">SAMN04487931_103149</name>
</gene>
<organism evidence="2 3">
    <name type="scientific">Desulfobacula phenolica</name>
    <dbReference type="NCBI Taxonomy" id="90732"/>
    <lineage>
        <taxon>Bacteria</taxon>
        <taxon>Pseudomonadati</taxon>
        <taxon>Thermodesulfobacteriota</taxon>
        <taxon>Desulfobacteria</taxon>
        <taxon>Desulfobacterales</taxon>
        <taxon>Desulfobacteraceae</taxon>
        <taxon>Desulfobacula</taxon>
    </lineage>
</organism>
<dbReference type="AlphaFoldDB" id="A0A1H2EIK2"/>
<evidence type="ECO:0000256" key="1">
    <source>
        <dbReference type="SAM" id="Phobius"/>
    </source>
</evidence>
<protein>
    <submittedName>
        <fullName evidence="2">Uncharacterized protein</fullName>
    </submittedName>
</protein>
<keyword evidence="1" id="KW-0472">Membrane</keyword>
<proteinExistence type="predicted"/>
<accession>A0A1H2EIK2</accession>
<dbReference type="EMBL" id="FNLL01000003">
    <property type="protein sequence ID" value="SDT94972.1"/>
    <property type="molecule type" value="Genomic_DNA"/>
</dbReference>
<evidence type="ECO:0000313" key="3">
    <source>
        <dbReference type="Proteomes" id="UP000199608"/>
    </source>
</evidence>
<dbReference type="RefSeq" id="WP_092231446.1">
    <property type="nucleotide sequence ID" value="NZ_FNLL01000003.1"/>
</dbReference>
<keyword evidence="1" id="KW-1133">Transmembrane helix</keyword>
<keyword evidence="3" id="KW-1185">Reference proteome</keyword>
<feature type="transmembrane region" description="Helical" evidence="1">
    <location>
        <begin position="47"/>
        <end position="72"/>
    </location>
</feature>
<dbReference type="Proteomes" id="UP000199608">
    <property type="component" value="Unassembled WGS sequence"/>
</dbReference>
<evidence type="ECO:0000313" key="2">
    <source>
        <dbReference type="EMBL" id="SDT94972.1"/>
    </source>
</evidence>
<feature type="transmembrane region" description="Helical" evidence="1">
    <location>
        <begin position="12"/>
        <end position="35"/>
    </location>
</feature>
<sequence>MNSHKMKLCGTFVVWLSCFSTPFIFLLGLVLGVFIDLYFVAGSQSPWVLTIDIVTSFVLFLTLIVVGIYTHFSKVQKDQLIRQIQLSIMPSLLFITEPNKDDQSRKIKSVHNVGNGIAISVNITIRPKDGPVVILKVDKIAPNEVIKLIKFEERTKERGWHELKTENIELLETTSVEFEFFNIEGTRYGQEYMHQDRKHNHGFVFLKN</sequence>
<keyword evidence="1" id="KW-0812">Transmembrane</keyword>
<reference evidence="3" key="1">
    <citation type="submission" date="2016-10" db="EMBL/GenBank/DDBJ databases">
        <authorList>
            <person name="Varghese N."/>
            <person name="Submissions S."/>
        </authorList>
    </citation>
    <scope>NUCLEOTIDE SEQUENCE [LARGE SCALE GENOMIC DNA]</scope>
    <source>
        <strain evidence="3">DSM 3384</strain>
    </source>
</reference>
<name>A0A1H2EIK2_9BACT</name>